<dbReference type="OrthoDB" id="7632346at2"/>
<keyword evidence="3" id="KW-1185">Reference proteome</keyword>
<keyword evidence="1" id="KW-0472">Membrane</keyword>
<evidence type="ECO:0000256" key="1">
    <source>
        <dbReference type="SAM" id="Phobius"/>
    </source>
</evidence>
<dbReference type="EMBL" id="OCNJ01000005">
    <property type="protein sequence ID" value="SOD96070.1"/>
    <property type="molecule type" value="Genomic_DNA"/>
</dbReference>
<accession>A0A286GKN3</accession>
<dbReference type="Proteomes" id="UP000219621">
    <property type="component" value="Unassembled WGS sequence"/>
</dbReference>
<evidence type="ECO:0000313" key="3">
    <source>
        <dbReference type="Proteomes" id="UP000219621"/>
    </source>
</evidence>
<keyword evidence="1" id="KW-0812">Transmembrane</keyword>
<organism evidence="2 3">
    <name type="scientific">Caenispirillum bisanense</name>
    <dbReference type="NCBI Taxonomy" id="414052"/>
    <lineage>
        <taxon>Bacteria</taxon>
        <taxon>Pseudomonadati</taxon>
        <taxon>Pseudomonadota</taxon>
        <taxon>Alphaproteobacteria</taxon>
        <taxon>Rhodospirillales</taxon>
        <taxon>Novispirillaceae</taxon>
        <taxon>Caenispirillum</taxon>
    </lineage>
</organism>
<reference evidence="2 3" key="1">
    <citation type="submission" date="2017-09" db="EMBL/GenBank/DDBJ databases">
        <authorList>
            <person name="Ehlers B."/>
            <person name="Leendertz F.H."/>
        </authorList>
    </citation>
    <scope>NUCLEOTIDE SEQUENCE [LARGE SCALE GENOMIC DNA]</scope>
    <source>
        <strain evidence="2 3">USBA 140</strain>
    </source>
</reference>
<keyword evidence="1" id="KW-1133">Transmembrane helix</keyword>
<proteinExistence type="predicted"/>
<dbReference type="RefSeq" id="WP_097279520.1">
    <property type="nucleotide sequence ID" value="NZ_OCNJ01000005.1"/>
</dbReference>
<name>A0A286GKN3_9PROT</name>
<protein>
    <submittedName>
        <fullName evidence="2">Uncharacterized protein</fullName>
    </submittedName>
</protein>
<dbReference type="AlphaFoldDB" id="A0A286GKN3"/>
<evidence type="ECO:0000313" key="2">
    <source>
        <dbReference type="EMBL" id="SOD96070.1"/>
    </source>
</evidence>
<sequence>MIIRLLVLLLLPILLFLIWRRFRRGEGETAGAIDYGLLGLAVAILVGLGVMAMTQGGDPSDEYVPPRVIDGKVVPGHIAPRQQQDAQ</sequence>
<feature type="transmembrane region" description="Helical" evidence="1">
    <location>
        <begin position="33"/>
        <end position="53"/>
    </location>
</feature>
<gene>
    <name evidence="2" type="ORF">SAMN05421508_105141</name>
</gene>